<dbReference type="GO" id="GO:0008233">
    <property type="term" value="F:peptidase activity"/>
    <property type="evidence" value="ECO:0007669"/>
    <property type="project" value="InterPro"/>
</dbReference>
<evidence type="ECO:0000313" key="14">
    <source>
        <dbReference type="EMBL" id="BDU51506.1"/>
    </source>
</evidence>
<dbReference type="Gene3D" id="3.40.50.300">
    <property type="entry name" value="P-loop containing nucleotide triphosphate hydrolases"/>
    <property type="match status" value="1"/>
</dbReference>
<dbReference type="PROSITE" id="PS50990">
    <property type="entry name" value="PEPTIDASE_C39"/>
    <property type="match status" value="1"/>
</dbReference>
<proteinExistence type="predicted"/>
<dbReference type="InterPro" id="IPR039395">
    <property type="entry name" value="Peptidase_C39-like_A"/>
</dbReference>
<dbReference type="InterPro" id="IPR003593">
    <property type="entry name" value="AAA+_ATPase"/>
</dbReference>
<gene>
    <name evidence="14" type="ORF">HLVA_20750</name>
</gene>
<keyword evidence="15" id="KW-1185">Reference proteome</keyword>
<evidence type="ECO:0000256" key="1">
    <source>
        <dbReference type="ARBA" id="ARBA00004651"/>
    </source>
</evidence>
<dbReference type="AlphaFoldDB" id="A0AAU9D606"/>
<dbReference type="Pfam" id="PF00005">
    <property type="entry name" value="ABC_tran"/>
    <property type="match status" value="1"/>
</dbReference>
<dbReference type="InterPro" id="IPR027417">
    <property type="entry name" value="P-loop_NTPase"/>
</dbReference>
<evidence type="ECO:0000259" key="11">
    <source>
        <dbReference type="PROSITE" id="PS50893"/>
    </source>
</evidence>
<keyword evidence="4 10" id="KW-0812">Transmembrane</keyword>
<dbReference type="GO" id="GO:0030256">
    <property type="term" value="C:type I protein secretion system complex"/>
    <property type="evidence" value="ECO:0007669"/>
    <property type="project" value="InterPro"/>
</dbReference>
<dbReference type="PROSITE" id="PS50893">
    <property type="entry name" value="ABC_TRANSPORTER_2"/>
    <property type="match status" value="1"/>
</dbReference>
<dbReference type="Gene3D" id="1.20.1560.10">
    <property type="entry name" value="ABC transporter type 1, transmembrane domain"/>
    <property type="match status" value="1"/>
</dbReference>
<evidence type="ECO:0000256" key="4">
    <source>
        <dbReference type="ARBA" id="ARBA00022692"/>
    </source>
</evidence>
<dbReference type="InterPro" id="IPR036640">
    <property type="entry name" value="ABC1_TM_sf"/>
</dbReference>
<dbReference type="GO" id="GO:0016887">
    <property type="term" value="F:ATP hydrolysis activity"/>
    <property type="evidence" value="ECO:0007669"/>
    <property type="project" value="InterPro"/>
</dbReference>
<dbReference type="GO" id="GO:0005524">
    <property type="term" value="F:ATP binding"/>
    <property type="evidence" value="ECO:0007669"/>
    <property type="project" value="UniProtKB-KW"/>
</dbReference>
<name>A0AAU9D606_9FUSO</name>
<dbReference type="GO" id="GO:0030253">
    <property type="term" value="P:protein secretion by the type I secretion system"/>
    <property type="evidence" value="ECO:0007669"/>
    <property type="project" value="InterPro"/>
</dbReference>
<evidence type="ECO:0000256" key="6">
    <source>
        <dbReference type="ARBA" id="ARBA00022801"/>
    </source>
</evidence>
<dbReference type="InterPro" id="IPR039421">
    <property type="entry name" value="Type_1_exporter"/>
</dbReference>
<dbReference type="SMART" id="SM00382">
    <property type="entry name" value="AAA"/>
    <property type="match status" value="1"/>
</dbReference>
<dbReference type="Gene3D" id="3.90.70.10">
    <property type="entry name" value="Cysteine proteinases"/>
    <property type="match status" value="1"/>
</dbReference>
<feature type="domain" description="ABC transmembrane type-1" evidence="12">
    <location>
        <begin position="155"/>
        <end position="434"/>
    </location>
</feature>
<accession>A0AAU9D606</accession>
<evidence type="ECO:0000256" key="10">
    <source>
        <dbReference type="SAM" id="Phobius"/>
    </source>
</evidence>
<dbReference type="PROSITE" id="PS00211">
    <property type="entry name" value="ABC_TRANSPORTER_1"/>
    <property type="match status" value="1"/>
</dbReference>
<dbReference type="PANTHER" id="PTHR43394:SF1">
    <property type="entry name" value="ATP-BINDING CASSETTE SUB-FAMILY B MEMBER 10, MITOCHONDRIAL"/>
    <property type="match status" value="1"/>
</dbReference>
<dbReference type="PANTHER" id="PTHR43394">
    <property type="entry name" value="ATP-DEPENDENT PERMEASE MDL1, MITOCHONDRIAL"/>
    <property type="match status" value="1"/>
</dbReference>
<evidence type="ECO:0000259" key="12">
    <source>
        <dbReference type="PROSITE" id="PS50929"/>
    </source>
</evidence>
<evidence type="ECO:0000256" key="2">
    <source>
        <dbReference type="ARBA" id="ARBA00022448"/>
    </source>
</evidence>
<dbReference type="EMBL" id="AP027060">
    <property type="protein sequence ID" value="BDU51506.1"/>
    <property type="molecule type" value="Genomic_DNA"/>
</dbReference>
<dbReference type="InterPro" id="IPR003439">
    <property type="entry name" value="ABC_transporter-like_ATP-bd"/>
</dbReference>
<feature type="domain" description="ABC transporter" evidence="11">
    <location>
        <begin position="468"/>
        <end position="703"/>
    </location>
</feature>
<evidence type="ECO:0000256" key="8">
    <source>
        <dbReference type="ARBA" id="ARBA00022989"/>
    </source>
</evidence>
<dbReference type="SUPFAM" id="SSF90123">
    <property type="entry name" value="ABC transporter transmembrane region"/>
    <property type="match status" value="1"/>
</dbReference>
<dbReference type="CDD" id="cd18588">
    <property type="entry name" value="ABC_6TM_CyaB_HlyB_like"/>
    <property type="match status" value="1"/>
</dbReference>
<dbReference type="RefSeq" id="WP_307905591.1">
    <property type="nucleotide sequence ID" value="NZ_AP027060.1"/>
</dbReference>
<keyword evidence="5" id="KW-0547">Nucleotide-binding</keyword>
<evidence type="ECO:0000256" key="7">
    <source>
        <dbReference type="ARBA" id="ARBA00022840"/>
    </source>
</evidence>
<evidence type="ECO:0000256" key="9">
    <source>
        <dbReference type="ARBA" id="ARBA00023136"/>
    </source>
</evidence>
<dbReference type="SUPFAM" id="SSF52540">
    <property type="entry name" value="P-loop containing nucleoside triphosphate hydrolases"/>
    <property type="match status" value="1"/>
</dbReference>
<keyword evidence="3" id="KW-1003">Cell membrane</keyword>
<evidence type="ECO:0000256" key="5">
    <source>
        <dbReference type="ARBA" id="ARBA00022741"/>
    </source>
</evidence>
<dbReference type="Pfam" id="PF03412">
    <property type="entry name" value="Peptidase_C39"/>
    <property type="match status" value="1"/>
</dbReference>
<dbReference type="FunFam" id="3.40.50.300:FF:000299">
    <property type="entry name" value="ABC transporter ATP-binding protein/permease"/>
    <property type="match status" value="1"/>
</dbReference>
<evidence type="ECO:0000256" key="3">
    <source>
        <dbReference type="ARBA" id="ARBA00022475"/>
    </source>
</evidence>
<comment type="subcellular location">
    <subcellularLocation>
        <location evidence="1">Cell membrane</location>
        <topology evidence="1">Multi-pass membrane protein</topology>
    </subcellularLocation>
</comment>
<dbReference type="GO" id="GO:0006508">
    <property type="term" value="P:proteolysis"/>
    <property type="evidence" value="ECO:0007669"/>
    <property type="project" value="InterPro"/>
</dbReference>
<keyword evidence="6" id="KW-0378">Hydrolase</keyword>
<feature type="transmembrane region" description="Helical" evidence="10">
    <location>
        <begin position="155"/>
        <end position="177"/>
    </location>
</feature>
<reference evidence="14 15" key="1">
    <citation type="submission" date="2022-11" db="EMBL/GenBank/DDBJ databases">
        <title>Haliovirga abyssi gen. nov., sp. nov., a mesophilic fermentative bacterium isolated from the Iheya North hydrothermal field and the proposal of Haliovirgaceae fam. nov.</title>
        <authorList>
            <person name="Miyazaki U."/>
            <person name="Tame A."/>
            <person name="Miyazaki J."/>
            <person name="Takai K."/>
            <person name="Sawayama S."/>
            <person name="Kitajima M."/>
            <person name="Okamoto A."/>
            <person name="Nakagawa S."/>
        </authorList>
    </citation>
    <scope>NUCLEOTIDE SEQUENCE [LARGE SCALE GENOMIC DNA]</scope>
    <source>
        <strain evidence="14 15">IC12</strain>
        <plasmid evidence="14 15">pHIC</plasmid>
    </source>
</reference>
<dbReference type="GO" id="GO:0005886">
    <property type="term" value="C:plasma membrane"/>
    <property type="evidence" value="ECO:0007669"/>
    <property type="project" value="UniProtKB-SubCell"/>
</dbReference>
<feature type="transmembrane region" description="Helical" evidence="10">
    <location>
        <begin position="293"/>
        <end position="313"/>
    </location>
</feature>
<keyword evidence="14" id="KW-0614">Plasmid</keyword>
<evidence type="ECO:0000259" key="13">
    <source>
        <dbReference type="PROSITE" id="PS50990"/>
    </source>
</evidence>
<dbReference type="InterPro" id="IPR011527">
    <property type="entry name" value="ABC1_TM_dom"/>
</dbReference>
<keyword evidence="8 10" id="KW-1133">Transmembrane helix</keyword>
<dbReference type="KEGG" id="haby:HLVA_20750"/>
<dbReference type="InterPro" id="IPR010132">
    <property type="entry name" value="ATPase_T1SS_HlyB"/>
</dbReference>
<dbReference type="NCBIfam" id="TIGR01846">
    <property type="entry name" value="type_I_sec_HlyB"/>
    <property type="match status" value="1"/>
</dbReference>
<keyword evidence="2" id="KW-0813">Transport</keyword>
<dbReference type="GO" id="GO:0015421">
    <property type="term" value="F:ABC-type oligopeptide transporter activity"/>
    <property type="evidence" value="ECO:0007669"/>
    <property type="project" value="TreeGrafter"/>
</dbReference>
<feature type="transmembrane region" description="Helical" evidence="10">
    <location>
        <begin position="262"/>
        <end position="287"/>
    </location>
</feature>
<dbReference type="InterPro" id="IPR017871">
    <property type="entry name" value="ABC_transporter-like_CS"/>
</dbReference>
<protein>
    <submittedName>
        <fullName evidence="14">Peptidase C39</fullName>
    </submittedName>
</protein>
<keyword evidence="7" id="KW-0067">ATP-binding</keyword>
<dbReference type="InterPro" id="IPR005074">
    <property type="entry name" value="Peptidase_C39"/>
</dbReference>
<keyword evidence="9 10" id="KW-0472">Membrane</keyword>
<dbReference type="Pfam" id="PF00664">
    <property type="entry name" value="ABC_membrane"/>
    <property type="match status" value="1"/>
</dbReference>
<dbReference type="Proteomes" id="UP001321582">
    <property type="component" value="Plasmid pHIC"/>
</dbReference>
<dbReference type="PROSITE" id="PS50929">
    <property type="entry name" value="ABC_TM1F"/>
    <property type="match status" value="1"/>
</dbReference>
<geneLocation type="plasmid" evidence="14 15">
    <name>pHIC</name>
</geneLocation>
<dbReference type="CDD" id="cd02417">
    <property type="entry name" value="Peptidase_C39_likeA"/>
    <property type="match status" value="1"/>
</dbReference>
<sequence>MNEEKEKKDTGLLSLMMMAKYHNLNTNPEQLKHAFAISKDGMQVLDILKAAKGIGLKAKLYKMSYKQIRDIKLPAILHLKDGKFVIAGKFEKDNILILNPEEGTPKMLSKEELENIWNGEIILLKPKGFKIKEEVFNIKWFIPTVWKYRKSLSEVLTASLSIQIIGLATPIVMQVIIDKVLNHKLLSALDVFIIGLFIVTIFETILKIAKNYVFTHTTNKIDVILGARLYSHLLKLPLRYFEVRRIGNTVARVREVENIRQFLTGAPLSSILDVMFIFVYFIVMFFYSSTLSWVILGSFPFFIVLSIVVTPIFKSRLDEKFKTGAEVQSYLVESVSGVNTIKSFALEPEFQKRWENVSAEYTKSGFKVSLLSGVAGALGQFIQKSTDLLVLWLGAKLVIENKITIGQLIAFRMLSSRVSGPVLRLVQMWQEFQQIGISINKLGDIFNTKPEPSIDPSKMMLPKLKGDIKFEGVRFRYRADAPEVIRDVKFEIPAGKTIGIVGRSGSGKSTLAKLVQRLYIPEAGKITVDGIDISLADPAWLRRQIGVVLQESFLFNGTIRENIAINKPTASMEEIINVARIAGAHEFIVDLPEAYDTQVGEKGSALSGGQKQRIAIARSLITNPKILIFDEATSALDYESESAIQKNLSKICDGRTVLIIAHRLSTLKDADLIMVMDRGELIEYGSPKELLSKQGLYYYLYSQQLK</sequence>
<feature type="domain" description="Peptidase C39" evidence="13">
    <location>
        <begin position="4"/>
        <end position="124"/>
    </location>
</feature>
<evidence type="ECO:0000313" key="15">
    <source>
        <dbReference type="Proteomes" id="UP001321582"/>
    </source>
</evidence>
<organism evidence="14 15">
    <name type="scientific">Haliovirga abyssi</name>
    <dbReference type="NCBI Taxonomy" id="2996794"/>
    <lineage>
        <taxon>Bacteria</taxon>
        <taxon>Fusobacteriati</taxon>
        <taxon>Fusobacteriota</taxon>
        <taxon>Fusobacteriia</taxon>
        <taxon>Fusobacteriales</taxon>
        <taxon>Haliovirgaceae</taxon>
        <taxon>Haliovirga</taxon>
    </lineage>
</organism>